<dbReference type="EMBL" id="CP012040">
    <property type="protein sequence ID" value="AKP50155.1"/>
    <property type="molecule type" value="Genomic_DNA"/>
</dbReference>
<proteinExistence type="predicted"/>
<gene>
    <name evidence="2" type="ORF">CA2015_0692</name>
</gene>
<name>A0A0H4PAJ1_9BACT</name>
<sequence length="192" mass="21667">MRLIIATILAFTLTTTVFATAPVENPIVTLEKVGDNKFQLKYLEIPEGKVTVAIKDKTNRIIFRDVIDAEKVFYKNYNLNKLDIGSYQLEVFNGKDGKLSDFDIVLDSHKVEKTFFARMIAVDDKTLALSMSNLNGVDKTLEIYDNGNLIHEEAITGLTFGKKFKFKNLESMKSIDVKIVEANGEGKFIFVN</sequence>
<dbReference type="PATRIC" id="fig|320787.5.peg.772"/>
<evidence type="ECO:0000256" key="1">
    <source>
        <dbReference type="SAM" id="SignalP"/>
    </source>
</evidence>
<evidence type="ECO:0000313" key="2">
    <source>
        <dbReference type="EMBL" id="AKP50155.1"/>
    </source>
</evidence>
<evidence type="ECO:0000313" key="3">
    <source>
        <dbReference type="Proteomes" id="UP000036520"/>
    </source>
</evidence>
<feature type="signal peptide" evidence="1">
    <location>
        <begin position="1"/>
        <end position="19"/>
    </location>
</feature>
<keyword evidence="3" id="KW-1185">Reference proteome</keyword>
<feature type="chain" id="PRO_5005207911" description="Secreted protein" evidence="1">
    <location>
        <begin position="20"/>
        <end position="192"/>
    </location>
</feature>
<dbReference type="AlphaFoldDB" id="A0A0H4PAJ1"/>
<dbReference type="Proteomes" id="UP000036520">
    <property type="component" value="Chromosome"/>
</dbReference>
<evidence type="ECO:0008006" key="4">
    <source>
        <dbReference type="Google" id="ProtNLM"/>
    </source>
</evidence>
<reference evidence="2 3" key="1">
    <citation type="submission" date="2015-07" db="EMBL/GenBank/DDBJ databases">
        <authorList>
            <person name="Kim K.M."/>
        </authorList>
    </citation>
    <scope>NUCLEOTIDE SEQUENCE [LARGE SCALE GENOMIC DNA]</scope>
    <source>
        <strain evidence="2 3">KCTC 12363</strain>
    </source>
</reference>
<dbReference type="RefSeq" id="WP_048640623.1">
    <property type="nucleotide sequence ID" value="NZ_CAXBGM010000018.1"/>
</dbReference>
<dbReference type="KEGG" id="camu:CA2015_0692"/>
<accession>A0A0H4PAJ1</accession>
<keyword evidence="1" id="KW-0732">Signal</keyword>
<dbReference type="OrthoDB" id="978867at2"/>
<protein>
    <recommendedName>
        <fullName evidence="4">Secreted protein</fullName>
    </recommendedName>
</protein>
<organism evidence="2 3">
    <name type="scientific">Cyclobacterium amurskyense</name>
    <dbReference type="NCBI Taxonomy" id="320787"/>
    <lineage>
        <taxon>Bacteria</taxon>
        <taxon>Pseudomonadati</taxon>
        <taxon>Bacteroidota</taxon>
        <taxon>Cytophagia</taxon>
        <taxon>Cytophagales</taxon>
        <taxon>Cyclobacteriaceae</taxon>
        <taxon>Cyclobacterium</taxon>
    </lineage>
</organism>